<dbReference type="SUPFAM" id="SSF50978">
    <property type="entry name" value="WD40 repeat-like"/>
    <property type="match status" value="2"/>
</dbReference>
<dbReference type="PROSITE" id="PS50294">
    <property type="entry name" value="WD_REPEATS_REGION"/>
    <property type="match status" value="1"/>
</dbReference>
<dbReference type="OrthoDB" id="71156at2759"/>
<sequence length="607" mass="66504">MTEGKIVSLKYPVFGLDWQRDPDDVSFVAIAGGGGSAKSGIKNCVTLCRMPWALDPATKPALDPFHVIDTGEDLVSGVSLGSKGGLAALTMGNKTVLYRILHGVKTTSSHITEFQTDFALTDSYQSVLRFSPDGTKLATGGEDGNVRIWQLTIPSDDSEDFAKHFKAELVATLEGHGACISGLSWRNDNTQLLTCAKDGQCLLWGLKDEKWAKTGKLGIAGELPVQAQDKKNNRGKFIYRACHFHGGSDVIVTLQTPARGSSYLTKWSPVDGKFVEVLSVALPDVIAVSMAVNLRYVACGSSDGQLVLLALDSLRPIKTIAAHYLPSTGLAFLPPMQLEPSDHDEDRIREYEDDLTVLSGSADYSLYLVSGVQPTRWMHLVLCLLVFVYLATFVYLKQASHRTPKERAESAAIGGFAVRARGLVEKKSVGEPTKRVLEKTGLGDDGRTWFILSFGSAKLVCRTDTCAFSESRIYPGHGSRLIRKDGNAFMLLNSKCKSLFLQRKKPAKIVWTLGWRRMNKKLRVEEVSRRRARKTTKIQRAIVGVSVDELKKKRNQKPAVRAAARDAALKEAKDRTKAKKAEKAPVNKAANKNLNRGAKKTGNRGAI</sequence>
<dbReference type="STRING" id="1202772.A0A1V9ZU05"/>
<keyword evidence="13" id="KW-0687">Ribonucleoprotein</keyword>
<dbReference type="GO" id="GO:0005789">
    <property type="term" value="C:endoplasmic reticulum membrane"/>
    <property type="evidence" value="ECO:0007669"/>
    <property type="project" value="UniProtKB-SubCell"/>
</dbReference>
<keyword evidence="9" id="KW-0653">Protein transport</keyword>
<dbReference type="Proteomes" id="UP000243579">
    <property type="component" value="Unassembled WGS sequence"/>
</dbReference>
<dbReference type="EMBL" id="JNBR01000011">
    <property type="protein sequence ID" value="OQS01260.1"/>
    <property type="molecule type" value="Genomic_DNA"/>
</dbReference>
<keyword evidence="19" id="KW-1185">Reference proteome</keyword>
<evidence type="ECO:0000313" key="18">
    <source>
        <dbReference type="EMBL" id="OQS01260.1"/>
    </source>
</evidence>
<comment type="similarity">
    <text evidence="2">Belongs to the eukaryotic ribosomal protein eL24 family.</text>
</comment>
<dbReference type="GO" id="GO:0005085">
    <property type="term" value="F:guanyl-nucleotide exchange factor activity"/>
    <property type="evidence" value="ECO:0007669"/>
    <property type="project" value="InterPro"/>
</dbReference>
<evidence type="ECO:0000256" key="10">
    <source>
        <dbReference type="ARBA" id="ARBA00022980"/>
    </source>
</evidence>
<name>A0A1V9ZU05_ACHHY</name>
<dbReference type="AlphaFoldDB" id="A0A1V9ZU05"/>
<evidence type="ECO:0000256" key="15">
    <source>
        <dbReference type="SAM" id="MobiDB-lite"/>
    </source>
</evidence>
<dbReference type="GO" id="GO:1990904">
    <property type="term" value="C:ribonucleoprotein complex"/>
    <property type="evidence" value="ECO:0007669"/>
    <property type="project" value="UniProtKB-KW"/>
</dbReference>
<evidence type="ECO:0000256" key="14">
    <source>
        <dbReference type="PROSITE-ProRule" id="PRU00221"/>
    </source>
</evidence>
<comment type="caution">
    <text evidence="18">The sequence shown here is derived from an EMBL/GenBank/DDBJ whole genome shotgun (WGS) entry which is preliminary data.</text>
</comment>
<dbReference type="InterPro" id="IPR045260">
    <property type="entry name" value="Sec12-like"/>
</dbReference>
<dbReference type="InterPro" id="IPR038630">
    <property type="entry name" value="L24e/L24_sf"/>
</dbReference>
<dbReference type="GO" id="GO:0003735">
    <property type="term" value="F:structural constituent of ribosome"/>
    <property type="evidence" value="ECO:0007669"/>
    <property type="project" value="UniProtKB-ARBA"/>
</dbReference>
<keyword evidence="10 18" id="KW-0689">Ribosomal protein</keyword>
<dbReference type="PROSITE" id="PS50082">
    <property type="entry name" value="WD_REPEATS_2"/>
    <property type="match status" value="2"/>
</dbReference>
<dbReference type="CDD" id="cd00472">
    <property type="entry name" value="Ribosomal_L24e_L24"/>
    <property type="match status" value="1"/>
</dbReference>
<dbReference type="PANTHER" id="PTHR23284">
    <property type="entry name" value="PROLACTIN REGULATORY ELEMENT BINDING PROTEIN"/>
    <property type="match status" value="1"/>
</dbReference>
<evidence type="ECO:0000256" key="9">
    <source>
        <dbReference type="ARBA" id="ARBA00022927"/>
    </source>
</evidence>
<dbReference type="InterPro" id="IPR000988">
    <property type="entry name" value="Ribosomal_eL24-rel_N"/>
</dbReference>
<dbReference type="InterPro" id="IPR015943">
    <property type="entry name" value="WD40/YVTN_repeat-like_dom_sf"/>
</dbReference>
<feature type="region of interest" description="Disordered" evidence="15">
    <location>
        <begin position="554"/>
        <end position="607"/>
    </location>
</feature>
<evidence type="ECO:0000256" key="16">
    <source>
        <dbReference type="SAM" id="Phobius"/>
    </source>
</evidence>
<dbReference type="InterPro" id="IPR036322">
    <property type="entry name" value="WD40_repeat_dom_sf"/>
</dbReference>
<dbReference type="GO" id="GO:0006888">
    <property type="term" value="P:endoplasmic reticulum to Golgi vesicle-mediated transport"/>
    <property type="evidence" value="ECO:0007669"/>
    <property type="project" value="TreeGrafter"/>
</dbReference>
<feature type="domain" description="Large ribosomal subunit protein eL24-related N-terminal" evidence="17">
    <location>
        <begin position="462"/>
        <end position="525"/>
    </location>
</feature>
<evidence type="ECO:0000256" key="7">
    <source>
        <dbReference type="ARBA" id="ARBA00022824"/>
    </source>
</evidence>
<dbReference type="SUPFAM" id="SSF57716">
    <property type="entry name" value="Glucocorticoid receptor-like (DNA-binding domain)"/>
    <property type="match status" value="1"/>
</dbReference>
<accession>A0A1V9ZU05</accession>
<keyword evidence="3" id="KW-0813">Transport</keyword>
<dbReference type="Gene3D" id="2.30.170.20">
    <property type="entry name" value="Ribosomal protein L24e"/>
    <property type="match status" value="1"/>
</dbReference>
<evidence type="ECO:0000259" key="17">
    <source>
        <dbReference type="Pfam" id="PF01246"/>
    </source>
</evidence>
<keyword evidence="11 16" id="KW-1133">Transmembrane helix</keyword>
<evidence type="ECO:0000256" key="6">
    <source>
        <dbReference type="ARBA" id="ARBA00022737"/>
    </source>
</evidence>
<organism evidence="18 19">
    <name type="scientific">Achlya hypogyna</name>
    <name type="common">Oomycete</name>
    <name type="synonym">Protoachlya hypogyna</name>
    <dbReference type="NCBI Taxonomy" id="1202772"/>
    <lineage>
        <taxon>Eukaryota</taxon>
        <taxon>Sar</taxon>
        <taxon>Stramenopiles</taxon>
        <taxon>Oomycota</taxon>
        <taxon>Saprolegniomycetes</taxon>
        <taxon>Saprolegniales</taxon>
        <taxon>Achlyaceae</taxon>
        <taxon>Achlya</taxon>
    </lineage>
</organism>
<proteinExistence type="inferred from homology"/>
<dbReference type="GO" id="GO:0003729">
    <property type="term" value="F:mRNA binding"/>
    <property type="evidence" value="ECO:0007669"/>
    <property type="project" value="UniProtKB-ARBA"/>
</dbReference>
<dbReference type="Pfam" id="PF01246">
    <property type="entry name" value="Ribosomal_L24e"/>
    <property type="match status" value="1"/>
</dbReference>
<dbReference type="GO" id="GO:0003400">
    <property type="term" value="P:regulation of COPII vesicle coating"/>
    <property type="evidence" value="ECO:0007669"/>
    <property type="project" value="TreeGrafter"/>
</dbReference>
<evidence type="ECO:0000256" key="13">
    <source>
        <dbReference type="ARBA" id="ARBA00023274"/>
    </source>
</evidence>
<keyword evidence="7" id="KW-0256">Endoplasmic reticulum</keyword>
<dbReference type="FunFam" id="2.30.170.20:FF:000003">
    <property type="entry name" value="60S ribosomal protein L24"/>
    <property type="match status" value="1"/>
</dbReference>
<evidence type="ECO:0000256" key="2">
    <source>
        <dbReference type="ARBA" id="ARBA00005647"/>
    </source>
</evidence>
<dbReference type="SMART" id="SM00320">
    <property type="entry name" value="WD40"/>
    <property type="match status" value="4"/>
</dbReference>
<dbReference type="Gene3D" id="2.130.10.10">
    <property type="entry name" value="YVTN repeat-like/Quinoprotein amine dehydrogenase"/>
    <property type="match status" value="1"/>
</dbReference>
<gene>
    <name evidence="18" type="ORF">ACHHYP_01481</name>
</gene>
<protein>
    <submittedName>
        <fullName evidence="18">60S ribosomal protein L24</fullName>
    </submittedName>
</protein>
<dbReference type="InterPro" id="IPR001680">
    <property type="entry name" value="WD40_rpt"/>
</dbReference>
<evidence type="ECO:0000313" key="19">
    <source>
        <dbReference type="Proteomes" id="UP000243579"/>
    </source>
</evidence>
<dbReference type="GO" id="GO:0005840">
    <property type="term" value="C:ribosome"/>
    <property type="evidence" value="ECO:0007669"/>
    <property type="project" value="UniProtKB-KW"/>
</dbReference>
<feature type="repeat" description="WD" evidence="14">
    <location>
        <begin position="128"/>
        <end position="151"/>
    </location>
</feature>
<feature type="compositionally biased region" description="Basic residues" evidence="15">
    <location>
        <begin position="597"/>
        <end position="607"/>
    </location>
</feature>
<evidence type="ECO:0000256" key="3">
    <source>
        <dbReference type="ARBA" id="ARBA00022448"/>
    </source>
</evidence>
<keyword evidence="4 14" id="KW-0853">WD repeat</keyword>
<evidence type="ECO:0000256" key="11">
    <source>
        <dbReference type="ARBA" id="ARBA00022989"/>
    </source>
</evidence>
<evidence type="ECO:0000256" key="12">
    <source>
        <dbReference type="ARBA" id="ARBA00023136"/>
    </source>
</evidence>
<dbReference type="GO" id="GO:0015031">
    <property type="term" value="P:protein transport"/>
    <property type="evidence" value="ECO:0007669"/>
    <property type="project" value="UniProtKB-KW"/>
</dbReference>
<evidence type="ECO:0000256" key="5">
    <source>
        <dbReference type="ARBA" id="ARBA00022692"/>
    </source>
</evidence>
<dbReference type="Pfam" id="PF00400">
    <property type="entry name" value="WD40"/>
    <property type="match status" value="2"/>
</dbReference>
<dbReference type="PANTHER" id="PTHR23284:SF0">
    <property type="entry name" value="PROLACTIN REGULATORY ELEMENT-BINDING PROTEIN"/>
    <property type="match status" value="1"/>
</dbReference>
<keyword evidence="8" id="KW-0931">ER-Golgi transport</keyword>
<evidence type="ECO:0000256" key="8">
    <source>
        <dbReference type="ARBA" id="ARBA00022892"/>
    </source>
</evidence>
<feature type="compositionally biased region" description="Basic and acidic residues" evidence="15">
    <location>
        <begin position="563"/>
        <end position="585"/>
    </location>
</feature>
<keyword evidence="5 16" id="KW-0812">Transmembrane</keyword>
<comment type="subcellular location">
    <subcellularLocation>
        <location evidence="1">Endoplasmic reticulum membrane</location>
        <topology evidence="1">Single-pass membrane protein</topology>
    </subcellularLocation>
</comment>
<keyword evidence="6" id="KW-0677">Repeat</keyword>
<keyword evidence="12 16" id="KW-0472">Membrane</keyword>
<feature type="transmembrane region" description="Helical" evidence="16">
    <location>
        <begin position="377"/>
        <end position="396"/>
    </location>
</feature>
<evidence type="ECO:0000256" key="1">
    <source>
        <dbReference type="ARBA" id="ARBA00004389"/>
    </source>
</evidence>
<evidence type="ECO:0000256" key="4">
    <source>
        <dbReference type="ARBA" id="ARBA00022574"/>
    </source>
</evidence>
<dbReference type="Gene3D" id="6.10.250.1270">
    <property type="match status" value="1"/>
</dbReference>
<reference evidence="18 19" key="1">
    <citation type="journal article" date="2014" name="Genome Biol. Evol.">
        <title>The secreted proteins of Achlya hypogyna and Thraustotheca clavata identify the ancestral oomycete secretome and reveal gene acquisitions by horizontal gene transfer.</title>
        <authorList>
            <person name="Misner I."/>
            <person name="Blouin N."/>
            <person name="Leonard G."/>
            <person name="Richards T.A."/>
            <person name="Lane C.E."/>
        </authorList>
    </citation>
    <scope>NUCLEOTIDE SEQUENCE [LARGE SCALE GENOMIC DNA]</scope>
    <source>
        <strain evidence="18 19">ATCC 48635</strain>
    </source>
</reference>
<feature type="repeat" description="WD" evidence="14">
    <location>
        <begin position="173"/>
        <end position="214"/>
    </location>
</feature>